<evidence type="ECO:0000256" key="9">
    <source>
        <dbReference type="ARBA" id="ARBA00066085"/>
    </source>
</evidence>
<dbReference type="InterPro" id="IPR009072">
    <property type="entry name" value="Histone-fold"/>
</dbReference>
<keyword evidence="4" id="KW-0805">Transcription regulation</keyword>
<evidence type="ECO:0000256" key="8">
    <source>
        <dbReference type="ARBA" id="ARBA00061393"/>
    </source>
</evidence>
<dbReference type="GO" id="GO:0046982">
    <property type="term" value="F:protein heterodimerization activity"/>
    <property type="evidence" value="ECO:0007669"/>
    <property type="project" value="InterPro"/>
</dbReference>
<gene>
    <name evidence="15" type="ORF">BSL78_29587</name>
</gene>
<dbReference type="InterPro" id="IPR003958">
    <property type="entry name" value="CBFA_NFYB_domain"/>
</dbReference>
<dbReference type="Proteomes" id="UP000230750">
    <property type="component" value="Unassembled WGS sequence"/>
</dbReference>
<evidence type="ECO:0000256" key="5">
    <source>
        <dbReference type="ARBA" id="ARBA00023125"/>
    </source>
</evidence>
<dbReference type="SUPFAM" id="SSF47113">
    <property type="entry name" value="Histone-fold"/>
    <property type="match status" value="1"/>
</dbReference>
<dbReference type="PANTHER" id="PTHR10252:SF5">
    <property type="entry name" value="DR1-ASSOCIATED COREPRESSOR"/>
    <property type="match status" value="1"/>
</dbReference>
<dbReference type="STRING" id="307972.A0A2G8JCX5"/>
<evidence type="ECO:0000256" key="6">
    <source>
        <dbReference type="ARBA" id="ARBA00023163"/>
    </source>
</evidence>
<evidence type="ECO:0000256" key="10">
    <source>
        <dbReference type="ARBA" id="ARBA00072760"/>
    </source>
</evidence>
<sequence>MPNKKKKFNARFPPARIKKIMQTDEEVGKVAAAVPVLISKALEHFIQDLLVKASRQTLEKNAKTLTTSHIKQCIHREKVFDFLKDLVVDIPDLQNTKDNSTSSNSGQSTRQKKAGRGKKRKTKASHSNSFSDEESSENEEDGDEEEEDLYDENSSGSRTTVSPSGSQSYNSNFTEGSSSREEQTHEADQPGPSYVDLKTMNPSKSAHMNFSCPVPMGQYTPRKVSTEKHWKMMKIMTHDFDLLFEMGSAHQVTGGVRN</sequence>
<evidence type="ECO:0000256" key="2">
    <source>
        <dbReference type="ARBA" id="ARBA00022491"/>
    </source>
</evidence>
<keyword evidence="6" id="KW-0804">Transcription</keyword>
<evidence type="ECO:0000256" key="13">
    <source>
        <dbReference type="SAM" id="MobiDB-lite"/>
    </source>
</evidence>
<keyword evidence="2" id="KW-0678">Repressor</keyword>
<accession>A0A2G8JCX5</accession>
<dbReference type="PANTHER" id="PTHR10252">
    <property type="entry name" value="HISTONE-LIKE TRANSCRIPTION FACTOR CCAAT-RELATED"/>
    <property type="match status" value="1"/>
</dbReference>
<comment type="subcellular location">
    <subcellularLocation>
        <location evidence="1">Nucleus</location>
    </subcellularLocation>
</comment>
<dbReference type="EMBL" id="MRZV01002480">
    <property type="protein sequence ID" value="PIK33597.1"/>
    <property type="molecule type" value="Genomic_DNA"/>
</dbReference>
<feature type="compositionally biased region" description="Basic and acidic residues" evidence="13">
    <location>
        <begin position="178"/>
        <end position="188"/>
    </location>
</feature>
<feature type="compositionally biased region" description="Polar residues" evidence="13">
    <location>
        <begin position="93"/>
        <end position="109"/>
    </location>
</feature>
<dbReference type="AlphaFoldDB" id="A0A2G8JCX5"/>
<dbReference type="CDD" id="cd22906">
    <property type="entry name" value="HFD_DRAP1"/>
    <property type="match status" value="1"/>
</dbReference>
<keyword evidence="5" id="KW-0238">DNA-binding</keyword>
<feature type="compositionally biased region" description="Basic residues" evidence="13">
    <location>
        <begin position="110"/>
        <end position="124"/>
    </location>
</feature>
<evidence type="ECO:0000259" key="14">
    <source>
        <dbReference type="Pfam" id="PF00808"/>
    </source>
</evidence>
<dbReference type="GO" id="GO:0017054">
    <property type="term" value="C:negative cofactor 2 complex"/>
    <property type="evidence" value="ECO:0007669"/>
    <property type="project" value="TreeGrafter"/>
</dbReference>
<evidence type="ECO:0000256" key="4">
    <source>
        <dbReference type="ARBA" id="ARBA00023015"/>
    </source>
</evidence>
<dbReference type="GO" id="GO:0000122">
    <property type="term" value="P:negative regulation of transcription by RNA polymerase II"/>
    <property type="evidence" value="ECO:0007669"/>
    <property type="project" value="UniProtKB-ARBA"/>
</dbReference>
<organism evidence="15 16">
    <name type="scientific">Stichopus japonicus</name>
    <name type="common">Sea cucumber</name>
    <dbReference type="NCBI Taxonomy" id="307972"/>
    <lineage>
        <taxon>Eukaryota</taxon>
        <taxon>Metazoa</taxon>
        <taxon>Echinodermata</taxon>
        <taxon>Eleutherozoa</taxon>
        <taxon>Echinozoa</taxon>
        <taxon>Holothuroidea</taxon>
        <taxon>Aspidochirotacea</taxon>
        <taxon>Aspidochirotida</taxon>
        <taxon>Stichopodidae</taxon>
        <taxon>Apostichopus</taxon>
    </lineage>
</organism>
<dbReference type="OrthoDB" id="653904at2759"/>
<dbReference type="GO" id="GO:0016251">
    <property type="term" value="F:RNA polymerase II general transcription initiation factor activity"/>
    <property type="evidence" value="ECO:0007669"/>
    <property type="project" value="TreeGrafter"/>
</dbReference>
<feature type="compositionally biased region" description="Polar residues" evidence="13">
    <location>
        <begin position="156"/>
        <end position="177"/>
    </location>
</feature>
<evidence type="ECO:0000256" key="1">
    <source>
        <dbReference type="ARBA" id="ARBA00004123"/>
    </source>
</evidence>
<dbReference type="Gene3D" id="1.10.20.10">
    <property type="entry name" value="Histone, subunit A"/>
    <property type="match status" value="1"/>
</dbReference>
<evidence type="ECO:0000256" key="7">
    <source>
        <dbReference type="ARBA" id="ARBA00023242"/>
    </source>
</evidence>
<keyword evidence="16" id="KW-1185">Reference proteome</keyword>
<protein>
    <recommendedName>
        <fullName evidence="10">Dr1-associated corepressor</fullName>
    </recommendedName>
    <alternativeName>
        <fullName evidence="11">Dr1-associated protein 1</fullName>
    </alternativeName>
    <alternativeName>
        <fullName evidence="12">Negative cofactor 2-alpha</fullName>
    </alternativeName>
</protein>
<feature type="region of interest" description="Disordered" evidence="13">
    <location>
        <begin position="93"/>
        <end position="198"/>
    </location>
</feature>
<proteinExistence type="inferred from homology"/>
<comment type="similarity">
    <text evidence="8">Belongs to the NC2 alpha/DRAP1 family.</text>
</comment>
<feature type="domain" description="Transcription factor CBF/NF-Y/archaeal histone" evidence="14">
    <location>
        <begin position="10"/>
        <end position="74"/>
    </location>
</feature>
<comment type="subunit">
    <text evidence="9">Heterodimer with DR1. Binds BTAF1.</text>
</comment>
<keyword evidence="7" id="KW-0539">Nucleus</keyword>
<evidence type="ECO:0000313" key="16">
    <source>
        <dbReference type="Proteomes" id="UP000230750"/>
    </source>
</evidence>
<comment type="caution">
    <text evidence="15">The sequence shown here is derived from an EMBL/GenBank/DDBJ whole genome shotgun (WGS) entry which is preliminary data.</text>
</comment>
<dbReference type="InterPro" id="IPR050568">
    <property type="entry name" value="Transcr_DNA_Rep_Reg"/>
</dbReference>
<evidence type="ECO:0000256" key="12">
    <source>
        <dbReference type="ARBA" id="ARBA00078501"/>
    </source>
</evidence>
<dbReference type="GO" id="GO:0001046">
    <property type="term" value="F:core promoter sequence-specific DNA binding"/>
    <property type="evidence" value="ECO:0007669"/>
    <property type="project" value="TreeGrafter"/>
</dbReference>
<keyword evidence="3" id="KW-0597">Phosphoprotein</keyword>
<dbReference type="FunFam" id="1.10.20.10:FF:000032">
    <property type="entry name" value="dr1-associated corepressor isoform X1"/>
    <property type="match status" value="1"/>
</dbReference>
<evidence type="ECO:0000313" key="15">
    <source>
        <dbReference type="EMBL" id="PIK33597.1"/>
    </source>
</evidence>
<evidence type="ECO:0000256" key="11">
    <source>
        <dbReference type="ARBA" id="ARBA00077179"/>
    </source>
</evidence>
<reference evidence="15 16" key="1">
    <citation type="journal article" date="2017" name="PLoS Biol.">
        <title>The sea cucumber genome provides insights into morphological evolution and visceral regeneration.</title>
        <authorList>
            <person name="Zhang X."/>
            <person name="Sun L."/>
            <person name="Yuan J."/>
            <person name="Sun Y."/>
            <person name="Gao Y."/>
            <person name="Zhang L."/>
            <person name="Li S."/>
            <person name="Dai H."/>
            <person name="Hamel J.F."/>
            <person name="Liu C."/>
            <person name="Yu Y."/>
            <person name="Liu S."/>
            <person name="Lin W."/>
            <person name="Guo K."/>
            <person name="Jin S."/>
            <person name="Xu P."/>
            <person name="Storey K.B."/>
            <person name="Huan P."/>
            <person name="Zhang T."/>
            <person name="Zhou Y."/>
            <person name="Zhang J."/>
            <person name="Lin C."/>
            <person name="Li X."/>
            <person name="Xing L."/>
            <person name="Huo D."/>
            <person name="Sun M."/>
            <person name="Wang L."/>
            <person name="Mercier A."/>
            <person name="Li F."/>
            <person name="Yang H."/>
            <person name="Xiang J."/>
        </authorList>
    </citation>
    <scope>NUCLEOTIDE SEQUENCE [LARGE SCALE GENOMIC DNA]</scope>
    <source>
        <strain evidence="15">Shaxun</strain>
        <tissue evidence="15">Muscle</tissue>
    </source>
</reference>
<dbReference type="Pfam" id="PF00808">
    <property type="entry name" value="CBFD_NFYB_HMF"/>
    <property type="match status" value="1"/>
</dbReference>
<name>A0A2G8JCX5_STIJA</name>
<feature type="compositionally biased region" description="Acidic residues" evidence="13">
    <location>
        <begin position="131"/>
        <end position="151"/>
    </location>
</feature>
<evidence type="ECO:0000256" key="3">
    <source>
        <dbReference type="ARBA" id="ARBA00022553"/>
    </source>
</evidence>